<organism evidence="1 2">
    <name type="scientific">Nocardia cyriacigeorgica</name>
    <dbReference type="NCBI Taxonomy" id="135487"/>
    <lineage>
        <taxon>Bacteria</taxon>
        <taxon>Bacillati</taxon>
        <taxon>Actinomycetota</taxon>
        <taxon>Actinomycetes</taxon>
        <taxon>Mycobacteriales</taxon>
        <taxon>Nocardiaceae</taxon>
        <taxon>Nocardia</taxon>
    </lineage>
</organism>
<reference evidence="1 2" key="1">
    <citation type="submission" date="2020-01" db="EMBL/GenBank/DDBJ databases">
        <title>Genetics and antimicrobial susceptibilities of Nocardia species isolated from the soil; a comparison with species isolated from humans.</title>
        <authorList>
            <person name="Carrasco G."/>
            <person name="Monzon S."/>
            <person name="Sansegundo M."/>
            <person name="Garcia E."/>
            <person name="Garrido N."/>
            <person name="Medina M.J."/>
            <person name="Villalon P."/>
            <person name="Ramirez-Arocha A.C."/>
            <person name="Jimenez P."/>
            <person name="Cuesta I."/>
            <person name="Valdezate S."/>
        </authorList>
    </citation>
    <scope>NUCLEOTIDE SEQUENCE [LARGE SCALE GENOMIC DNA]</scope>
    <source>
        <strain evidence="1 2">CNM20110639</strain>
    </source>
</reference>
<protein>
    <submittedName>
        <fullName evidence="1">Uncharacterized protein</fullName>
    </submittedName>
</protein>
<feature type="non-terminal residue" evidence="1">
    <location>
        <position position="61"/>
    </location>
</feature>
<sequence length="61" mass="6252">MPGTISAGVVHGTISRLPSPGPIAASKPGSWLIRTLTPADRAILRRTNGKRTLLGPIGAPV</sequence>
<name>A0A6P1DDZ6_9NOCA</name>
<accession>A0A6P1DDZ6</accession>
<dbReference type="Proteomes" id="UP000468928">
    <property type="component" value="Unassembled WGS sequence"/>
</dbReference>
<evidence type="ECO:0000313" key="2">
    <source>
        <dbReference type="Proteomes" id="UP000468928"/>
    </source>
</evidence>
<dbReference type="AlphaFoldDB" id="A0A6P1DDZ6"/>
<comment type="caution">
    <text evidence="1">The sequence shown here is derived from an EMBL/GenBank/DDBJ whole genome shotgun (WGS) entry which is preliminary data.</text>
</comment>
<dbReference type="EMBL" id="JAAGUZ010000308">
    <property type="protein sequence ID" value="NEW48418.1"/>
    <property type="molecule type" value="Genomic_DNA"/>
</dbReference>
<gene>
    <name evidence="1" type="ORF">GV789_29165</name>
</gene>
<evidence type="ECO:0000313" key="1">
    <source>
        <dbReference type="EMBL" id="NEW48418.1"/>
    </source>
</evidence>
<proteinExistence type="predicted"/>